<keyword evidence="9" id="KW-1185">Reference proteome</keyword>
<dbReference type="InterPro" id="IPR008286">
    <property type="entry name" value="Prn/Lys/Arg_de-COase_C"/>
</dbReference>
<evidence type="ECO:0000256" key="3">
    <source>
        <dbReference type="ARBA" id="ARBA00022793"/>
    </source>
</evidence>
<feature type="domain" description="Orn/Lys/Arg decarboxylases family 1 pyridoxal-P attachment site" evidence="6">
    <location>
        <begin position="28"/>
        <end position="390"/>
    </location>
</feature>
<evidence type="ECO:0000313" key="8">
    <source>
        <dbReference type="EMBL" id="WRP15081.1"/>
    </source>
</evidence>
<evidence type="ECO:0000313" key="9">
    <source>
        <dbReference type="Proteomes" id="UP001333102"/>
    </source>
</evidence>
<evidence type="ECO:0000256" key="1">
    <source>
        <dbReference type="ARBA" id="ARBA00001933"/>
    </source>
</evidence>
<keyword evidence="8" id="KW-0032">Aminotransferase</keyword>
<proteinExistence type="inferred from homology"/>
<dbReference type="InterPro" id="IPR036633">
    <property type="entry name" value="Prn/Lys/Arg_de-COase_C_sf"/>
</dbReference>
<comment type="similarity">
    <text evidence="2">Belongs to the Orn/Lys/Arg decarboxylase class-I family.</text>
</comment>
<dbReference type="InterPro" id="IPR015421">
    <property type="entry name" value="PyrdxlP-dep_Trfase_major"/>
</dbReference>
<organism evidence="8 9">
    <name type="scientific">Geochorda subterranea</name>
    <dbReference type="NCBI Taxonomy" id="3109564"/>
    <lineage>
        <taxon>Bacteria</taxon>
        <taxon>Bacillati</taxon>
        <taxon>Bacillota</taxon>
        <taxon>Limnochordia</taxon>
        <taxon>Limnochordales</taxon>
        <taxon>Geochordaceae</taxon>
        <taxon>Geochorda</taxon>
    </lineage>
</organism>
<dbReference type="Gene3D" id="3.90.100.10">
    <property type="entry name" value="Orn/Lys/Arg decarboxylase, C-terminal domain"/>
    <property type="match status" value="1"/>
</dbReference>
<sequence>MIETVGSAVRAHRRAALSSEQVTRQVRTPLLEAVQTYRREGVVRFHMPGHRGGTGADPRIRQAVGRDAFALDVTGVLGLDDLHQPRGVIDEAQRLAAEAFGADRSFFLVNGTSVGVQAMILAACRPGDELIVARNVHKSIISGLILSGVLPVYVAPEVDEHFGIALGVTPEAVREALDRHPDARGVLLVSPTYHGVTSDLAEIARIVHERGKLLLVDEAHGPHFVFHDDLPSPALACGADACAQGIHKMLSGLTQASILHVRGDRLDIGRLQAVLRLLQSTSASYLLMSSIDVARMQMATAGPELLQRALELAEELRRLVRTIPGLETFGPERAGRPGVFQVDPTKVTVRVEGLGLCGAEVERWLREHGPIQVEMSDLLYVLFIVGFGNDIDEVHRLADALAYLADHAADHRRVQTQALLEAARHVVARRELPPVELSPREAFFACHRTVPLEQAAGCISGEVVTCYPPGVPILCPGERVTEAVAEHLTVVRASGLAVSGPRDPSLRTLEVV</sequence>
<protein>
    <submittedName>
        <fullName evidence="8">Aminotransferase class I/II-fold pyridoxal phosphate-dependent enzyme</fullName>
    </submittedName>
</protein>
<dbReference type="SUPFAM" id="SSF53383">
    <property type="entry name" value="PLP-dependent transferases"/>
    <property type="match status" value="1"/>
</dbReference>
<dbReference type="Proteomes" id="UP001333102">
    <property type="component" value="Chromosome"/>
</dbReference>
<dbReference type="Pfam" id="PF03711">
    <property type="entry name" value="OKR_DC_1_C"/>
    <property type="match status" value="1"/>
</dbReference>
<dbReference type="SUPFAM" id="SSF55904">
    <property type="entry name" value="Ornithine decarboxylase C-terminal domain"/>
    <property type="match status" value="1"/>
</dbReference>
<evidence type="ECO:0000256" key="4">
    <source>
        <dbReference type="ARBA" id="ARBA00022898"/>
    </source>
</evidence>
<dbReference type="InterPro" id="IPR000310">
    <property type="entry name" value="Orn/Lys/Arg_deCO2ase_major_dom"/>
</dbReference>
<comment type="cofactor">
    <cofactor evidence="1">
        <name>pyridoxal 5'-phosphate</name>
        <dbReference type="ChEBI" id="CHEBI:597326"/>
    </cofactor>
</comment>
<keyword evidence="5" id="KW-0456">Lyase</keyword>
<reference evidence="9" key="1">
    <citation type="submission" date="2023-12" db="EMBL/GenBank/DDBJ databases">
        <title>Novel isolates from deep terrestrial aquifers shed light on the physiology and ecology of the class Limnochordia.</title>
        <authorList>
            <person name="Karnachuk O.V."/>
            <person name="Lukina A.P."/>
            <person name="Avakyan M.R."/>
            <person name="Kadnikov V."/>
            <person name="Begmatov S."/>
            <person name="Beletsky A.V."/>
            <person name="Mardanov A.V."/>
            <person name="Ravin N.V."/>
        </authorList>
    </citation>
    <scope>NUCLEOTIDE SEQUENCE [LARGE SCALE GENOMIC DNA]</scope>
    <source>
        <strain evidence="9">LN</strain>
    </source>
</reference>
<dbReference type="InterPro" id="IPR052357">
    <property type="entry name" value="Orn_Lys_Arg_decarboxylase-I"/>
</dbReference>
<evidence type="ECO:0000256" key="5">
    <source>
        <dbReference type="ARBA" id="ARBA00023239"/>
    </source>
</evidence>
<dbReference type="Pfam" id="PF01276">
    <property type="entry name" value="OKR_DC_1"/>
    <property type="match status" value="1"/>
</dbReference>
<feature type="domain" description="Orn/Lys/Arg decarboxylase C-terminal" evidence="7">
    <location>
        <begin position="419"/>
        <end position="492"/>
    </location>
</feature>
<dbReference type="GO" id="GO:0008483">
    <property type="term" value="F:transaminase activity"/>
    <property type="evidence" value="ECO:0007669"/>
    <property type="project" value="UniProtKB-KW"/>
</dbReference>
<keyword evidence="3" id="KW-0210">Decarboxylase</keyword>
<keyword evidence="8" id="KW-0808">Transferase</keyword>
<evidence type="ECO:0000259" key="6">
    <source>
        <dbReference type="Pfam" id="PF01276"/>
    </source>
</evidence>
<evidence type="ECO:0000259" key="7">
    <source>
        <dbReference type="Pfam" id="PF03711"/>
    </source>
</evidence>
<dbReference type="EMBL" id="CP141614">
    <property type="protein sequence ID" value="WRP15081.1"/>
    <property type="molecule type" value="Genomic_DNA"/>
</dbReference>
<keyword evidence="4" id="KW-0663">Pyridoxal phosphate</keyword>
<dbReference type="CDD" id="cd00615">
    <property type="entry name" value="Orn_deC_like"/>
    <property type="match status" value="1"/>
</dbReference>
<name>A0ABZ1BR69_9FIRM</name>
<dbReference type="RefSeq" id="WP_324669470.1">
    <property type="nucleotide sequence ID" value="NZ_CP141614.1"/>
</dbReference>
<dbReference type="InterPro" id="IPR015424">
    <property type="entry name" value="PyrdxlP-dep_Trfase"/>
</dbReference>
<gene>
    <name evidence="8" type="ORF">VLY81_02570</name>
</gene>
<dbReference type="PANTHER" id="PTHR43277:SF4">
    <property type="entry name" value="ARGININE DECARBOXYLASE"/>
    <property type="match status" value="1"/>
</dbReference>
<accession>A0ABZ1BR69</accession>
<dbReference type="PANTHER" id="PTHR43277">
    <property type="entry name" value="ARGININE DECARBOXYLASE"/>
    <property type="match status" value="1"/>
</dbReference>
<dbReference type="Gene3D" id="3.40.640.10">
    <property type="entry name" value="Type I PLP-dependent aspartate aminotransferase-like (Major domain)"/>
    <property type="match status" value="1"/>
</dbReference>
<evidence type="ECO:0000256" key="2">
    <source>
        <dbReference type="ARBA" id="ARBA00010671"/>
    </source>
</evidence>